<dbReference type="InterPro" id="IPR002781">
    <property type="entry name" value="TM_pro_TauE-like"/>
</dbReference>
<dbReference type="EMBL" id="JAGSXH010000079">
    <property type="protein sequence ID" value="MBS2965334.1"/>
    <property type="molecule type" value="Genomic_DNA"/>
</dbReference>
<comment type="subcellular location">
    <subcellularLocation>
        <location evidence="6">Cell membrane</location>
        <topology evidence="6">Multi-pass membrane protein</topology>
    </subcellularLocation>
    <subcellularLocation>
        <location evidence="1">Membrane</location>
        <topology evidence="1">Multi-pass membrane protein</topology>
    </subcellularLocation>
</comment>
<dbReference type="InterPro" id="IPR051598">
    <property type="entry name" value="TSUP/Inactive_protease-like"/>
</dbReference>
<name>A0A8J8BG31_9ACTN</name>
<sequence>MSALILALPAGLAVGASLGALGAGGSILTVPVLVYLLGRSAHQATTMSLVIVGATALAGALAHARAGRVRLGPGLAFGALGAAGSVLGSKLGARIDPNVLLLAFAVLMLGAATAMLVRSRRTGARAAPDAAGPPAGATATAGAPAARRRVTVSTVVKIVAAASVVGLLTGFFGVGGGFVVVPVLVLVFGYDTASAIGTSLVVIAVNSAVALGTRLAAHVQLPAGALLALFLAAAITGALLGRRYAARLDPRLLGIGFSVALVILALYMSARSLTALG</sequence>
<comment type="caution">
    <text evidence="7">The sequence shown here is derived from an EMBL/GenBank/DDBJ whole genome shotgun (WGS) entry which is preliminary data.</text>
</comment>
<dbReference type="Pfam" id="PF01925">
    <property type="entry name" value="TauE"/>
    <property type="match status" value="1"/>
</dbReference>
<protein>
    <recommendedName>
        <fullName evidence="6">Probable membrane transporter protein</fullName>
    </recommendedName>
</protein>
<reference evidence="7" key="1">
    <citation type="submission" date="2021-04" db="EMBL/GenBank/DDBJ databases">
        <title>Genome based classification of Actinospica acidithermotolerans sp. nov., an actinobacterium isolated from an Indonesian hot spring.</title>
        <authorList>
            <person name="Kusuma A.B."/>
            <person name="Putra K.E."/>
            <person name="Nafisah S."/>
            <person name="Loh J."/>
            <person name="Nouioui I."/>
            <person name="Goodfellow M."/>
        </authorList>
    </citation>
    <scope>NUCLEOTIDE SEQUENCE</scope>
    <source>
        <strain evidence="7">DSM 45618</strain>
    </source>
</reference>
<feature type="transmembrane region" description="Helical" evidence="6">
    <location>
        <begin position="252"/>
        <end position="270"/>
    </location>
</feature>
<proteinExistence type="inferred from homology"/>
<evidence type="ECO:0000256" key="3">
    <source>
        <dbReference type="ARBA" id="ARBA00022692"/>
    </source>
</evidence>
<evidence type="ECO:0000313" key="7">
    <source>
        <dbReference type="EMBL" id="MBS2965334.1"/>
    </source>
</evidence>
<keyword evidence="3 6" id="KW-0812">Transmembrane</keyword>
<dbReference type="PANTHER" id="PTHR43701:SF2">
    <property type="entry name" value="MEMBRANE TRANSPORTER PROTEIN YJNA-RELATED"/>
    <property type="match status" value="1"/>
</dbReference>
<keyword evidence="6" id="KW-1003">Cell membrane</keyword>
<keyword evidence="5 6" id="KW-0472">Membrane</keyword>
<dbReference type="PANTHER" id="PTHR43701">
    <property type="entry name" value="MEMBRANE TRANSPORTER PROTEIN MJ0441-RELATED"/>
    <property type="match status" value="1"/>
</dbReference>
<dbReference type="Proteomes" id="UP000677913">
    <property type="component" value="Unassembled WGS sequence"/>
</dbReference>
<dbReference type="AlphaFoldDB" id="A0A8J8BG31"/>
<dbReference type="GO" id="GO:0005886">
    <property type="term" value="C:plasma membrane"/>
    <property type="evidence" value="ECO:0007669"/>
    <property type="project" value="UniProtKB-SubCell"/>
</dbReference>
<evidence type="ECO:0000256" key="5">
    <source>
        <dbReference type="ARBA" id="ARBA00023136"/>
    </source>
</evidence>
<dbReference type="RefSeq" id="WP_211469693.1">
    <property type="nucleotide sequence ID" value="NZ_JAGSXH010000079.1"/>
</dbReference>
<accession>A0A8J8BG31</accession>
<keyword evidence="8" id="KW-1185">Reference proteome</keyword>
<evidence type="ECO:0000256" key="4">
    <source>
        <dbReference type="ARBA" id="ARBA00022989"/>
    </source>
</evidence>
<evidence type="ECO:0000256" key="6">
    <source>
        <dbReference type="RuleBase" id="RU363041"/>
    </source>
</evidence>
<evidence type="ECO:0000256" key="2">
    <source>
        <dbReference type="ARBA" id="ARBA00009142"/>
    </source>
</evidence>
<gene>
    <name evidence="7" type="ORF">KGA66_19950</name>
</gene>
<feature type="transmembrane region" description="Helical" evidence="6">
    <location>
        <begin position="99"/>
        <end position="117"/>
    </location>
</feature>
<keyword evidence="4 6" id="KW-1133">Transmembrane helix</keyword>
<evidence type="ECO:0000313" key="8">
    <source>
        <dbReference type="Proteomes" id="UP000677913"/>
    </source>
</evidence>
<comment type="similarity">
    <text evidence="2 6">Belongs to the 4-toluene sulfonate uptake permease (TSUP) (TC 2.A.102) family.</text>
</comment>
<feature type="transmembrane region" description="Helical" evidence="6">
    <location>
        <begin position="223"/>
        <end position="240"/>
    </location>
</feature>
<feature type="transmembrane region" description="Helical" evidence="6">
    <location>
        <begin position="158"/>
        <end position="187"/>
    </location>
</feature>
<organism evidence="7 8">
    <name type="scientific">Actinocrinis puniceicyclus</name>
    <dbReference type="NCBI Taxonomy" id="977794"/>
    <lineage>
        <taxon>Bacteria</taxon>
        <taxon>Bacillati</taxon>
        <taxon>Actinomycetota</taxon>
        <taxon>Actinomycetes</taxon>
        <taxon>Catenulisporales</taxon>
        <taxon>Actinospicaceae</taxon>
        <taxon>Actinocrinis</taxon>
    </lineage>
</organism>
<feature type="transmembrane region" description="Helical" evidence="6">
    <location>
        <begin position="74"/>
        <end position="93"/>
    </location>
</feature>
<evidence type="ECO:0000256" key="1">
    <source>
        <dbReference type="ARBA" id="ARBA00004141"/>
    </source>
</evidence>
<feature type="transmembrane region" description="Helical" evidence="6">
    <location>
        <begin position="43"/>
        <end position="62"/>
    </location>
</feature>